<evidence type="ECO:0000313" key="2">
    <source>
        <dbReference type="EMBL" id="GJJ07547.1"/>
    </source>
</evidence>
<comment type="caution">
    <text evidence="2">The sequence shown here is derived from an EMBL/GenBank/DDBJ whole genome shotgun (WGS) entry which is preliminary data.</text>
</comment>
<feature type="compositionally biased region" description="Basic and acidic residues" evidence="1">
    <location>
        <begin position="13"/>
        <end position="25"/>
    </location>
</feature>
<keyword evidence="3" id="KW-1185">Reference proteome</keyword>
<evidence type="ECO:0000256" key="1">
    <source>
        <dbReference type="SAM" id="MobiDB-lite"/>
    </source>
</evidence>
<protein>
    <submittedName>
        <fullName evidence="2">Uncharacterized protein</fullName>
    </submittedName>
</protein>
<accession>A0AAV4ZYY3</accession>
<organism evidence="2 3">
    <name type="scientific">Clathrus columnatus</name>
    <dbReference type="NCBI Taxonomy" id="1419009"/>
    <lineage>
        <taxon>Eukaryota</taxon>
        <taxon>Fungi</taxon>
        <taxon>Dikarya</taxon>
        <taxon>Basidiomycota</taxon>
        <taxon>Agaricomycotina</taxon>
        <taxon>Agaricomycetes</taxon>
        <taxon>Phallomycetidae</taxon>
        <taxon>Phallales</taxon>
        <taxon>Clathraceae</taxon>
        <taxon>Clathrus</taxon>
    </lineage>
</organism>
<dbReference type="AlphaFoldDB" id="A0AAV4ZYY3"/>
<dbReference type="Proteomes" id="UP001050691">
    <property type="component" value="Unassembled WGS sequence"/>
</dbReference>
<gene>
    <name evidence="2" type="ORF">Clacol_001749</name>
</gene>
<name>A0AAV4ZYY3_9AGAM</name>
<dbReference type="EMBL" id="BPWL01000002">
    <property type="protein sequence ID" value="GJJ07547.1"/>
    <property type="molecule type" value="Genomic_DNA"/>
</dbReference>
<feature type="region of interest" description="Disordered" evidence="1">
    <location>
        <begin position="1"/>
        <end position="27"/>
    </location>
</feature>
<sequence>MHYVRTPDNPPAGERKPTQTHDTLLHTDTPQRQWVSLRQRTTVSASQIEKRFNMKVNIETVAIINDAMKS</sequence>
<reference evidence="2" key="1">
    <citation type="submission" date="2021-10" db="EMBL/GenBank/DDBJ databases">
        <title>De novo Genome Assembly of Clathrus columnatus (Basidiomycota, Fungi) Using Illumina and Nanopore Sequence Data.</title>
        <authorList>
            <person name="Ogiso-Tanaka E."/>
            <person name="Itagaki H."/>
            <person name="Hosoya T."/>
            <person name="Hosaka K."/>
        </authorList>
    </citation>
    <scope>NUCLEOTIDE SEQUENCE</scope>
    <source>
        <strain evidence="2">MO-923</strain>
    </source>
</reference>
<evidence type="ECO:0000313" key="3">
    <source>
        <dbReference type="Proteomes" id="UP001050691"/>
    </source>
</evidence>
<proteinExistence type="predicted"/>